<dbReference type="Pfam" id="PF01804">
    <property type="entry name" value="Penicil_amidase"/>
    <property type="match status" value="1"/>
</dbReference>
<name>A0A1G8AGE0_9GAMM</name>
<dbReference type="InterPro" id="IPR029055">
    <property type="entry name" value="Ntn_hydrolases_N"/>
</dbReference>
<protein>
    <submittedName>
        <fullName evidence="1">Penicillin amidase</fullName>
    </submittedName>
</protein>
<reference evidence="1 2" key="1">
    <citation type="submission" date="2016-10" db="EMBL/GenBank/DDBJ databases">
        <authorList>
            <person name="de Groot N.N."/>
        </authorList>
    </citation>
    <scope>NUCLEOTIDE SEQUENCE [LARGE SCALE GENOMIC DNA]</scope>
    <source>
        <strain evidence="1 2">LMG 18387</strain>
    </source>
</reference>
<dbReference type="PANTHER" id="PTHR34218:SF5">
    <property type="entry name" value="PENICILLIN ACYLASE FAMILY PROTEIN"/>
    <property type="match status" value="1"/>
</dbReference>
<evidence type="ECO:0000313" key="1">
    <source>
        <dbReference type="EMBL" id="SDH19961.1"/>
    </source>
</evidence>
<dbReference type="GO" id="GO:0017000">
    <property type="term" value="P:antibiotic biosynthetic process"/>
    <property type="evidence" value="ECO:0007669"/>
    <property type="project" value="InterPro"/>
</dbReference>
<organism evidence="1 2">
    <name type="scientific">Phytopseudomonas flavescens</name>
    <dbReference type="NCBI Taxonomy" id="29435"/>
    <lineage>
        <taxon>Bacteria</taxon>
        <taxon>Pseudomonadati</taxon>
        <taxon>Pseudomonadota</taxon>
        <taxon>Gammaproteobacteria</taxon>
        <taxon>Pseudomonadales</taxon>
        <taxon>Pseudomonadaceae</taxon>
        <taxon>Phytopseudomonas</taxon>
    </lineage>
</organism>
<dbReference type="PANTHER" id="PTHR34218">
    <property type="entry name" value="PEPTIDASE S45 PENICILLIN AMIDASE"/>
    <property type="match status" value="1"/>
</dbReference>
<dbReference type="InterPro" id="IPR043147">
    <property type="entry name" value="Penicillin_amidase_A-knob"/>
</dbReference>
<accession>A0A1G8AGE0</accession>
<dbReference type="Gene3D" id="3.60.20.10">
    <property type="entry name" value="Glutamine Phosphoribosylpyrophosphate, subunit 1, domain 1"/>
    <property type="match status" value="1"/>
</dbReference>
<dbReference type="SUPFAM" id="SSF56235">
    <property type="entry name" value="N-terminal nucleophile aminohydrolases (Ntn hydrolases)"/>
    <property type="match status" value="1"/>
</dbReference>
<evidence type="ECO:0000313" key="2">
    <source>
        <dbReference type="Proteomes" id="UP000198606"/>
    </source>
</evidence>
<dbReference type="STRING" id="29435.SAMN05216588_103149"/>
<sequence length="239" mass="26379">MRAAAADELEQELVETLATWKGDHPLDSVAATLFNQLTFELSRVVMAERLGQSSFEQLLSTRMLDSALPRLTADPQSPWWTAANGQPRSRADAVAKAWRATMRHLRTTLGENPEQWYWGPAHTLTHQHPLGVQWPLNTLLNVGPLAAPGGHETPNNLSHRIASAPWQVSYGPSTRRLVDMADASRSLGINPVGQSGVPFDRHYRDQAQRFIDGAYVPQHLSAEDVVANTRSTLTLNPAP</sequence>
<dbReference type="InterPro" id="IPR002692">
    <property type="entry name" value="S45"/>
</dbReference>
<dbReference type="Gene3D" id="1.10.1400.10">
    <property type="match status" value="1"/>
</dbReference>
<dbReference type="EMBL" id="FNDG01000003">
    <property type="protein sequence ID" value="SDH19961.1"/>
    <property type="molecule type" value="Genomic_DNA"/>
</dbReference>
<dbReference type="GO" id="GO:0016787">
    <property type="term" value="F:hydrolase activity"/>
    <property type="evidence" value="ECO:0007669"/>
    <property type="project" value="InterPro"/>
</dbReference>
<gene>
    <name evidence="1" type="ORF">SAMN05216588_103149</name>
</gene>
<proteinExistence type="predicted"/>
<dbReference type="AlphaFoldDB" id="A0A1G8AGE0"/>
<dbReference type="Proteomes" id="UP000198606">
    <property type="component" value="Unassembled WGS sequence"/>
</dbReference>